<gene>
    <name evidence="3" type="ORF">D4A92_09635</name>
</gene>
<dbReference type="RefSeq" id="WP_203020103.1">
    <property type="nucleotide sequence ID" value="NZ_CP032405.1"/>
</dbReference>
<organism evidence="3 4">
    <name type="scientific">Rhizobium rosettiformans</name>
    <dbReference type="NCBI Taxonomy" id="1368430"/>
    <lineage>
        <taxon>Bacteria</taxon>
        <taxon>Pseudomonadati</taxon>
        <taxon>Pseudomonadota</taxon>
        <taxon>Alphaproteobacteria</taxon>
        <taxon>Hyphomicrobiales</taxon>
        <taxon>Rhizobiaceae</taxon>
        <taxon>Rhizobium/Agrobacterium group</taxon>
        <taxon>Rhizobium</taxon>
    </lineage>
</organism>
<name>A0ABX7EUJ7_9HYPH</name>
<reference evidence="3 4" key="1">
    <citation type="submission" date="2018-09" db="EMBL/GenBank/DDBJ databases">
        <title>Rhizobium sp. MAE2-X.</title>
        <authorList>
            <person name="Lee Y."/>
            <person name="Jeon C.O."/>
        </authorList>
    </citation>
    <scope>NUCLEOTIDE SEQUENCE [LARGE SCALE GENOMIC DNA]</scope>
    <source>
        <strain evidence="3 4">MAE2-X</strain>
    </source>
</reference>
<evidence type="ECO:0000256" key="2">
    <source>
        <dbReference type="SAM" id="Phobius"/>
    </source>
</evidence>
<evidence type="ECO:0000256" key="1">
    <source>
        <dbReference type="SAM" id="MobiDB-lite"/>
    </source>
</evidence>
<accession>A0ABX7EUJ7</accession>
<feature type="transmembrane region" description="Helical" evidence="2">
    <location>
        <begin position="70"/>
        <end position="90"/>
    </location>
</feature>
<keyword evidence="2" id="KW-1133">Transmembrane helix</keyword>
<dbReference type="Proteomes" id="UP000596351">
    <property type="component" value="Chromosome"/>
</dbReference>
<proteinExistence type="predicted"/>
<evidence type="ECO:0000313" key="3">
    <source>
        <dbReference type="EMBL" id="QRF51679.1"/>
    </source>
</evidence>
<evidence type="ECO:0000313" key="4">
    <source>
        <dbReference type="Proteomes" id="UP000596351"/>
    </source>
</evidence>
<feature type="region of interest" description="Disordered" evidence="1">
    <location>
        <begin position="25"/>
        <end position="45"/>
    </location>
</feature>
<protein>
    <submittedName>
        <fullName evidence="3">Uncharacterized protein</fullName>
    </submittedName>
</protein>
<sequence length="92" mass="9577">MRDASRTAVLAFYLAVRRDLIPGGQTRPASVTTQASAKSGAQPMAKADGEIASRNPFMPSPSPACQVADLIMIFSIVASALAASLVLLLAQF</sequence>
<feature type="compositionally biased region" description="Polar residues" evidence="1">
    <location>
        <begin position="27"/>
        <end position="39"/>
    </location>
</feature>
<keyword evidence="2" id="KW-0812">Transmembrane</keyword>
<keyword evidence="2" id="KW-0472">Membrane</keyword>
<keyword evidence="4" id="KW-1185">Reference proteome</keyword>
<dbReference type="EMBL" id="CP032405">
    <property type="protein sequence ID" value="QRF51679.1"/>
    <property type="molecule type" value="Genomic_DNA"/>
</dbReference>